<dbReference type="InterPro" id="IPR052020">
    <property type="entry name" value="Cyclic_di-GMP/3'3'-cGAMP_PDE"/>
</dbReference>
<dbReference type="eggNOG" id="COG3437">
    <property type="taxonomic scope" value="Bacteria"/>
</dbReference>
<dbReference type="STRING" id="631362.Thi970DRAFT_01256"/>
<dbReference type="GO" id="GO:0008081">
    <property type="term" value="F:phosphoric diester hydrolase activity"/>
    <property type="evidence" value="ECO:0007669"/>
    <property type="project" value="UniProtKB-ARBA"/>
</dbReference>
<reference evidence="4" key="1">
    <citation type="submission" date="2011-06" db="EMBL/GenBank/DDBJ databases">
        <authorList>
            <consortium name="US DOE Joint Genome Institute (JGI-PGF)"/>
            <person name="Lucas S."/>
            <person name="Han J."/>
            <person name="Lapidus A."/>
            <person name="Cheng J.-F."/>
            <person name="Goodwin L."/>
            <person name="Pitluck S."/>
            <person name="Peters L."/>
            <person name="Land M.L."/>
            <person name="Hauser L."/>
            <person name="Vogl K."/>
            <person name="Liu Z."/>
            <person name="Overmann J."/>
            <person name="Frigaard N.-U."/>
            <person name="Bryant D.A."/>
            <person name="Woyke T.J."/>
        </authorList>
    </citation>
    <scope>NUCLEOTIDE SEQUENCE [LARGE SCALE GENOMIC DNA]</scope>
    <source>
        <strain evidence="4">970</strain>
    </source>
</reference>
<feature type="transmembrane region" description="Helical" evidence="1">
    <location>
        <begin position="179"/>
        <end position="204"/>
    </location>
</feature>
<feature type="domain" description="HD-GYP" evidence="2">
    <location>
        <begin position="215"/>
        <end position="410"/>
    </location>
</feature>
<evidence type="ECO:0000313" key="3">
    <source>
        <dbReference type="EMBL" id="EIC23584.1"/>
    </source>
</evidence>
<keyword evidence="4" id="KW-1185">Reference proteome</keyword>
<dbReference type="Gene3D" id="1.10.3210.10">
    <property type="entry name" value="Hypothetical protein af1432"/>
    <property type="match status" value="1"/>
</dbReference>
<keyword evidence="1" id="KW-0472">Membrane</keyword>
<protein>
    <submittedName>
        <fullName evidence="3">Response regulator containing a CheY-like receiver domain and an HD-GYP domain</fullName>
    </submittedName>
</protein>
<dbReference type="SMART" id="SM00471">
    <property type="entry name" value="HDc"/>
    <property type="match status" value="1"/>
</dbReference>
<dbReference type="PROSITE" id="PS51832">
    <property type="entry name" value="HD_GYP"/>
    <property type="match status" value="1"/>
</dbReference>
<evidence type="ECO:0000313" key="4">
    <source>
        <dbReference type="Proteomes" id="UP000002964"/>
    </source>
</evidence>
<dbReference type="InterPro" id="IPR003607">
    <property type="entry name" value="HD/PDEase_dom"/>
</dbReference>
<organism evidence="3 4">
    <name type="scientific">Thiorhodovibrio frisius</name>
    <dbReference type="NCBI Taxonomy" id="631362"/>
    <lineage>
        <taxon>Bacteria</taxon>
        <taxon>Pseudomonadati</taxon>
        <taxon>Pseudomonadota</taxon>
        <taxon>Gammaproteobacteria</taxon>
        <taxon>Chromatiales</taxon>
        <taxon>Chromatiaceae</taxon>
        <taxon>Thiorhodovibrio</taxon>
    </lineage>
</organism>
<dbReference type="AlphaFoldDB" id="H8YYQ8"/>
<dbReference type="PANTHER" id="PTHR45228">
    <property type="entry name" value="CYCLIC DI-GMP PHOSPHODIESTERASE TM_0186-RELATED"/>
    <property type="match status" value="1"/>
</dbReference>
<dbReference type="InterPro" id="IPR037522">
    <property type="entry name" value="HD_GYP_dom"/>
</dbReference>
<dbReference type="HOGENOM" id="CLU_000445_92_15_6"/>
<dbReference type="Pfam" id="PF13487">
    <property type="entry name" value="HD_5"/>
    <property type="match status" value="1"/>
</dbReference>
<feature type="transmembrane region" description="Helical" evidence="1">
    <location>
        <begin position="20"/>
        <end position="40"/>
    </location>
</feature>
<reference evidence="3 4" key="2">
    <citation type="submission" date="2011-11" db="EMBL/GenBank/DDBJ databases">
        <authorList>
            <consortium name="US DOE Joint Genome Institute"/>
            <person name="Lucas S."/>
            <person name="Han J."/>
            <person name="Lapidus A."/>
            <person name="Cheng J.-F."/>
            <person name="Goodwin L."/>
            <person name="Pitluck S."/>
            <person name="Peters L."/>
            <person name="Ovchinnikova G."/>
            <person name="Zhang X."/>
            <person name="Detter J.C."/>
            <person name="Han C."/>
            <person name="Tapia R."/>
            <person name="Land M."/>
            <person name="Hauser L."/>
            <person name="Kyrpides N."/>
            <person name="Ivanova N."/>
            <person name="Pagani I."/>
            <person name="Vogl K."/>
            <person name="Liu Z."/>
            <person name="Overmann J."/>
            <person name="Frigaard N.-U."/>
            <person name="Bryant D."/>
            <person name="Woyke T."/>
        </authorList>
    </citation>
    <scope>NUCLEOTIDE SEQUENCE [LARGE SCALE GENOMIC DNA]</scope>
    <source>
        <strain evidence="3 4">970</strain>
    </source>
</reference>
<dbReference type="EMBL" id="JH603168">
    <property type="protein sequence ID" value="EIC23584.1"/>
    <property type="molecule type" value="Genomic_DNA"/>
</dbReference>
<dbReference type="CDD" id="cd00077">
    <property type="entry name" value="HDc"/>
    <property type="match status" value="1"/>
</dbReference>
<gene>
    <name evidence="3" type="ORF">Thi970DRAFT_01256</name>
</gene>
<keyword evidence="1" id="KW-1133">Transmembrane helix</keyword>
<sequence>MASSTRAAYTIRHPMSQVTVRLVLVGVITSLLMGLAVWGFETERIDDRVLGMAVAAANHIDSEALQHRNLDQEGPGALRTQAKNALYEQFVVVEIYNHDREKLVEEVAPGWESLEELLAAQHHAFPIDDEVHYEKHFILNQLVLVVLVPVKNADGIISGYLEGVYVTAPEILARLKQDVIITVLVVIAAVLLTSLVMIPVILSLNRVVLERSRQVLRGNLETLDALGAAIAKRDSDTNIHNYRVTLLALELAAAAGMKEDSIRDLMIGAFLHDVGKIGISDAILLKPGRLTPEEFDIMRTHVKLGVDIVASSEWLQKGREVVEFHHEKIDGSGYMRGLKGEDIPLAARVFAIADVFDALTSKRPYKEPMPLEKAMAIIKQDAGSHFDARLVDLFRDIAPALYAELSTMDDSAVIARVRSKAEHYWLG</sequence>
<keyword evidence="1" id="KW-0812">Transmembrane</keyword>
<dbReference type="Proteomes" id="UP000002964">
    <property type="component" value="Unassembled WGS sequence"/>
</dbReference>
<dbReference type="RefSeq" id="WP_009147667.1">
    <property type="nucleotide sequence ID" value="NZ_CP121471.1"/>
</dbReference>
<dbReference type="SUPFAM" id="SSF109604">
    <property type="entry name" value="HD-domain/PDEase-like"/>
    <property type="match status" value="1"/>
</dbReference>
<accession>H8YYQ8</accession>
<evidence type="ECO:0000256" key="1">
    <source>
        <dbReference type="SAM" id="Phobius"/>
    </source>
</evidence>
<proteinExistence type="predicted"/>
<evidence type="ECO:0000259" key="2">
    <source>
        <dbReference type="PROSITE" id="PS51832"/>
    </source>
</evidence>
<name>H8YYQ8_9GAMM</name>